<feature type="non-terminal residue" evidence="5">
    <location>
        <position position="1"/>
    </location>
</feature>
<evidence type="ECO:0000256" key="2">
    <source>
        <dbReference type="ARBA" id="ARBA00022723"/>
    </source>
</evidence>
<comment type="similarity">
    <text evidence="1">Belongs to the 5'(3')-deoxyribonucleotidase family.</text>
</comment>
<dbReference type="SUPFAM" id="SSF56784">
    <property type="entry name" value="HAD-like"/>
    <property type="match status" value="1"/>
</dbReference>
<dbReference type="Gene3D" id="3.40.50.1000">
    <property type="entry name" value="HAD superfamily/HAD-like"/>
    <property type="match status" value="1"/>
</dbReference>
<organism evidence="5">
    <name type="scientific">Trepomonas sp. PC1</name>
    <dbReference type="NCBI Taxonomy" id="1076344"/>
    <lineage>
        <taxon>Eukaryota</taxon>
        <taxon>Metamonada</taxon>
        <taxon>Diplomonadida</taxon>
        <taxon>Hexamitidae</taxon>
        <taxon>Hexamitinae</taxon>
        <taxon>Trepomonas</taxon>
    </lineage>
</organism>
<dbReference type="GO" id="GO:0046872">
    <property type="term" value="F:metal ion binding"/>
    <property type="evidence" value="ECO:0007669"/>
    <property type="project" value="UniProtKB-KW"/>
</dbReference>
<keyword evidence="4" id="KW-0460">Magnesium</keyword>
<evidence type="ECO:0000256" key="4">
    <source>
        <dbReference type="ARBA" id="ARBA00022842"/>
    </source>
</evidence>
<evidence type="ECO:0000256" key="3">
    <source>
        <dbReference type="ARBA" id="ARBA00022801"/>
    </source>
</evidence>
<dbReference type="InterPro" id="IPR008380">
    <property type="entry name" value="HAD-SF_hydro_IG_5-nucl"/>
</dbReference>
<evidence type="ECO:0000256" key="1">
    <source>
        <dbReference type="ARBA" id="ARBA00009589"/>
    </source>
</evidence>
<sequence>KMVFVNKTMDFGKVGAIGFQIDHALIEYTPDFYKLVFDLVLDLLTKQGYPDEIKKLKYNHNQYVAAGAVDKKTGCILQVDEFNNIHCCFYGKLELKKQQYSKLYPDRAIKIDDQQFFLPYQSFDQVLLSIYALLIDFFDSKYQKISEPLLGTAEEEFRFINQAEGKIDYLNVFEDIYSAYCTVIIKRKLLLDALRELNCEKYMRAPEHLTQTLNRLKQVKRLFILSDLDLDYTEFVLDKCIPGYQKTFDYIILNKSLKKFFFEFKPFRKYYCQQRLVGLGDVGETLEKNQIYFGGNINDFQKLTGIKSKHTLYVSEYFSCWNDVYKAASWMLCQISPMLQFELKVLLLQQEKLDEIRRCKQKIRLILSDLTADNIDPPTDLFTLEKLLFDYQKELSASFGPFGSPYQTTWAMTARGKQLTSSCNLYCINAACFFYYAPFIMFQVCFSNRYLPHQQIEMMVEADYIEIQSEQE</sequence>
<name>A0A146K7W4_9EUKA</name>
<dbReference type="AlphaFoldDB" id="A0A146K7W4"/>
<gene>
    <name evidence="5" type="ORF">TPC1_16670</name>
</gene>
<dbReference type="PANTHER" id="PTHR12103">
    <property type="entry name" value="5'-NUCLEOTIDASE DOMAIN-CONTAINING"/>
    <property type="match status" value="1"/>
</dbReference>
<keyword evidence="3" id="KW-0378">Hydrolase</keyword>
<dbReference type="EMBL" id="GDID01004955">
    <property type="protein sequence ID" value="JAP91651.1"/>
    <property type="molecule type" value="Transcribed_RNA"/>
</dbReference>
<dbReference type="Pfam" id="PF05761">
    <property type="entry name" value="5_nucleotid"/>
    <property type="match status" value="1"/>
</dbReference>
<dbReference type="PANTHER" id="PTHR12103:SF15">
    <property type="entry name" value="CYTOSOLIC PURINE 5'-NUCLEOTIDASE"/>
    <property type="match status" value="1"/>
</dbReference>
<evidence type="ECO:0000313" key="5">
    <source>
        <dbReference type="EMBL" id="JAP91651.1"/>
    </source>
</evidence>
<proteinExistence type="inferred from homology"/>
<reference evidence="5" key="1">
    <citation type="submission" date="2015-07" db="EMBL/GenBank/DDBJ databases">
        <title>Adaptation to a free-living lifestyle via gene acquisitions in the diplomonad Trepomonas sp. PC1.</title>
        <authorList>
            <person name="Xu F."/>
            <person name="Jerlstrom-Hultqvist J."/>
            <person name="Kolisko M."/>
            <person name="Simpson A.G.B."/>
            <person name="Roger A.J."/>
            <person name="Svard S.G."/>
            <person name="Andersson J.O."/>
        </authorList>
    </citation>
    <scope>NUCLEOTIDE SEQUENCE</scope>
    <source>
        <strain evidence="5">PC1</strain>
    </source>
</reference>
<accession>A0A146K7W4</accession>
<protein>
    <submittedName>
        <fullName evidence="5">5' nucleotidase family protein</fullName>
    </submittedName>
</protein>
<dbReference type="InterPro" id="IPR036412">
    <property type="entry name" value="HAD-like_sf"/>
</dbReference>
<keyword evidence="2" id="KW-0479">Metal-binding</keyword>
<dbReference type="GO" id="GO:0008253">
    <property type="term" value="F:5'-nucleotidase activity"/>
    <property type="evidence" value="ECO:0007669"/>
    <property type="project" value="TreeGrafter"/>
</dbReference>
<dbReference type="InterPro" id="IPR023214">
    <property type="entry name" value="HAD_sf"/>
</dbReference>